<evidence type="ECO:0000313" key="4">
    <source>
        <dbReference type="Proteomes" id="UP000535501"/>
    </source>
</evidence>
<dbReference type="AlphaFoldDB" id="A0A7W9YXN7"/>
<proteinExistence type="predicted"/>
<feature type="chain" id="PRO_5031462562" evidence="2">
    <location>
        <begin position="22"/>
        <end position="336"/>
    </location>
</feature>
<reference evidence="3 4" key="1">
    <citation type="submission" date="2020-08" db="EMBL/GenBank/DDBJ databases">
        <title>Genomic Encyclopedia of Type Strains, Phase IV (KMG-IV): sequencing the most valuable type-strain genomes for metagenomic binning, comparative biology and taxonomic classification.</title>
        <authorList>
            <person name="Goeker M."/>
        </authorList>
    </citation>
    <scope>NUCLEOTIDE SEQUENCE [LARGE SCALE GENOMIC DNA]</scope>
    <source>
        <strain evidence="3 4">DSM 102134</strain>
    </source>
</reference>
<evidence type="ECO:0000256" key="1">
    <source>
        <dbReference type="ARBA" id="ARBA00022729"/>
    </source>
</evidence>
<dbReference type="Gene3D" id="3.40.190.170">
    <property type="entry name" value="Bacterial extracellular solute-binding protein, family 7"/>
    <property type="match status" value="1"/>
</dbReference>
<name>A0A7W9YXN7_9HYPH</name>
<dbReference type="RefSeq" id="WP_077548396.1">
    <property type="nucleotide sequence ID" value="NZ_JACHEJ010000005.1"/>
</dbReference>
<dbReference type="PANTHER" id="PTHR33376:SF15">
    <property type="entry name" value="BLL6794 PROTEIN"/>
    <property type="match status" value="1"/>
</dbReference>
<dbReference type="Pfam" id="PF03480">
    <property type="entry name" value="DctP"/>
    <property type="match status" value="1"/>
</dbReference>
<sequence length="336" mass="36538">MRTLKTLLTITAAVLATDAVAAELRLAHWLPPQHTLQTTGFEPWIQSIGEASGGKVTMTIFPAQQLGSATDHYDMARDGIADITFVNPGYQPGRFPIIALGEVPFMVSNGKSGSKAFDSWYKAYAEKEMADIHVCMAFLQDPGTLHSREAIKVPADLKGKNVRPAQATVASYVALLGGASVQVPAPEAREVIARGAADAITFPWDSVYLFGIDSVTKHHLDMPLYTTTFVMAMNKATYEGMPADERKALDDHCTSEWAEKISAGWADKEQSGRDRALSEKDHTVYKPTAEEAQLWKNSAEPLMAKWKDQVKAAGADPEAVLKAFRDALSAENALAE</sequence>
<evidence type="ECO:0000256" key="2">
    <source>
        <dbReference type="SAM" id="SignalP"/>
    </source>
</evidence>
<feature type="signal peptide" evidence="2">
    <location>
        <begin position="1"/>
        <end position="21"/>
    </location>
</feature>
<dbReference type="Proteomes" id="UP000535501">
    <property type="component" value="Unassembled WGS sequence"/>
</dbReference>
<evidence type="ECO:0000313" key="3">
    <source>
        <dbReference type="EMBL" id="MBB6180310.1"/>
    </source>
</evidence>
<dbReference type="GO" id="GO:0055085">
    <property type="term" value="P:transmembrane transport"/>
    <property type="evidence" value="ECO:0007669"/>
    <property type="project" value="InterPro"/>
</dbReference>
<organism evidence="3 4">
    <name type="scientific">Pseudorhizobium flavum</name>
    <dbReference type="NCBI Taxonomy" id="1335061"/>
    <lineage>
        <taxon>Bacteria</taxon>
        <taxon>Pseudomonadati</taxon>
        <taxon>Pseudomonadota</taxon>
        <taxon>Alphaproteobacteria</taxon>
        <taxon>Hyphomicrobiales</taxon>
        <taxon>Rhizobiaceae</taxon>
        <taxon>Rhizobium/Agrobacterium group</taxon>
        <taxon>Pseudorhizobium</taxon>
    </lineage>
</organism>
<dbReference type="CDD" id="cd13665">
    <property type="entry name" value="PBP2_TRAP_Dctp3_4"/>
    <property type="match status" value="1"/>
</dbReference>
<dbReference type="InterPro" id="IPR018389">
    <property type="entry name" value="DctP_fam"/>
</dbReference>
<keyword evidence="1 2" id="KW-0732">Signal</keyword>
<dbReference type="PANTHER" id="PTHR33376">
    <property type="match status" value="1"/>
</dbReference>
<gene>
    <name evidence="3" type="ORF">HNQ75_002289</name>
</gene>
<keyword evidence="4" id="KW-1185">Reference proteome</keyword>
<accession>A0A7W9YXN7</accession>
<dbReference type="NCBIfam" id="NF037995">
    <property type="entry name" value="TRAP_S1"/>
    <property type="match status" value="1"/>
</dbReference>
<comment type="caution">
    <text evidence="3">The sequence shown here is derived from an EMBL/GenBank/DDBJ whole genome shotgun (WGS) entry which is preliminary data.</text>
</comment>
<protein>
    <submittedName>
        <fullName evidence="3">TRAP-type C4-dicarboxylate transport system substrate-binding protein</fullName>
    </submittedName>
</protein>
<dbReference type="EMBL" id="JACHEJ010000005">
    <property type="protein sequence ID" value="MBB6180310.1"/>
    <property type="molecule type" value="Genomic_DNA"/>
</dbReference>
<dbReference type="InterPro" id="IPR038404">
    <property type="entry name" value="TRAP_DctP_sf"/>
</dbReference>